<dbReference type="GO" id="GO:0015035">
    <property type="term" value="F:protein-disulfide reductase activity"/>
    <property type="evidence" value="ECO:0007669"/>
    <property type="project" value="InterPro"/>
</dbReference>
<gene>
    <name evidence="1" type="ORF">FK178_04175</name>
</gene>
<sequence>MNSSLPENKKIILFDGVCNLCNNSVQFIIERDKEDVFRFASLQSETGKQLTAERGIDPEAMDSIILIEPGVAYYEKSTAALEISRHLSGGYSNLKYFSILPEGFRNVVYDLIARNRYKWFGKKDECMIPTPELKSRFLE</sequence>
<keyword evidence="2" id="KW-1185">Reference proteome</keyword>
<dbReference type="InterPro" id="IPR007263">
    <property type="entry name" value="DCC1-like"/>
</dbReference>
<proteinExistence type="predicted"/>
<reference evidence="1 2" key="1">
    <citation type="submission" date="2019-08" db="EMBL/GenBank/DDBJ databases">
        <title>Antarcticibacterium arcticum sp. nov., a bacterium isolated from marine sediment of the Canadian Beaufort Sea.</title>
        <authorList>
            <person name="Lee Y.M."/>
            <person name="Baek K."/>
            <person name="Lee D.-H."/>
            <person name="Shin S.C."/>
            <person name="Jin Y.K."/>
            <person name="Park Y."/>
        </authorList>
    </citation>
    <scope>NUCLEOTIDE SEQUENCE [LARGE SCALE GENOMIC DNA]</scope>
    <source>
        <strain evidence="1 2">PAMC 28998</strain>
    </source>
</reference>
<dbReference type="AlphaFoldDB" id="A0A5B8YJE0"/>
<dbReference type="PANTHER" id="PTHR33639">
    <property type="entry name" value="THIOL-DISULFIDE OXIDOREDUCTASE DCC"/>
    <property type="match status" value="1"/>
</dbReference>
<evidence type="ECO:0000313" key="1">
    <source>
        <dbReference type="EMBL" id="QED36957.1"/>
    </source>
</evidence>
<name>A0A5B8YJE0_9FLAO</name>
<dbReference type="InterPro" id="IPR052927">
    <property type="entry name" value="DCC_oxidoreductase"/>
</dbReference>
<dbReference type="KEGG" id="anp:FK178_04175"/>
<dbReference type="EMBL" id="CP042476">
    <property type="protein sequence ID" value="QED36957.1"/>
    <property type="molecule type" value="Genomic_DNA"/>
</dbReference>
<evidence type="ECO:0000313" key="2">
    <source>
        <dbReference type="Proteomes" id="UP000321954"/>
    </source>
</evidence>
<dbReference type="Pfam" id="PF04134">
    <property type="entry name" value="DCC1-like"/>
    <property type="match status" value="1"/>
</dbReference>
<accession>A0A5B8YJE0</accession>
<dbReference type="Proteomes" id="UP000321954">
    <property type="component" value="Chromosome"/>
</dbReference>
<dbReference type="OrthoDB" id="9785438at2"/>
<protein>
    <submittedName>
        <fullName evidence="1">Thiol-disulfide oxidoreductase DCC family protein</fullName>
    </submittedName>
</protein>
<dbReference type="PANTHER" id="PTHR33639:SF2">
    <property type="entry name" value="DUF393 DOMAIN-CONTAINING PROTEIN"/>
    <property type="match status" value="1"/>
</dbReference>
<dbReference type="RefSeq" id="WP_146831295.1">
    <property type="nucleotide sequence ID" value="NZ_CP042476.1"/>
</dbReference>
<organism evidence="1 2">
    <name type="scientific">Antarcticibacterium arcticum</name>
    <dbReference type="NCBI Taxonomy" id="2585771"/>
    <lineage>
        <taxon>Bacteria</taxon>
        <taxon>Pseudomonadati</taxon>
        <taxon>Bacteroidota</taxon>
        <taxon>Flavobacteriia</taxon>
        <taxon>Flavobacteriales</taxon>
        <taxon>Flavobacteriaceae</taxon>
        <taxon>Antarcticibacterium</taxon>
    </lineage>
</organism>